<accession>A0A2T5FZT0</accession>
<dbReference type="RefSeq" id="WP_107967063.1">
    <property type="nucleotide sequence ID" value="NZ_NWBU01000005.1"/>
</dbReference>
<evidence type="ECO:0000256" key="2">
    <source>
        <dbReference type="ARBA" id="ARBA00022448"/>
    </source>
</evidence>
<dbReference type="OrthoDB" id="5476657at2"/>
<name>A0A2T5FZT0_9SPHN</name>
<keyword evidence="2" id="KW-0813">Transport</keyword>
<feature type="chain" id="PRO_5015401152" evidence="8">
    <location>
        <begin position="28"/>
        <end position="956"/>
    </location>
</feature>
<evidence type="ECO:0000259" key="9">
    <source>
        <dbReference type="SMART" id="SM00965"/>
    </source>
</evidence>
<reference evidence="10 11" key="1">
    <citation type="submission" date="2017-09" db="EMBL/GenBank/DDBJ databases">
        <title>Sphingomonas panjinensis sp.nov., isolated from oil-contaminated soil.</title>
        <authorList>
            <person name="Wang L."/>
            <person name="Chen L."/>
        </authorList>
    </citation>
    <scope>NUCLEOTIDE SEQUENCE [LARGE SCALE GENOMIC DNA]</scope>
    <source>
        <strain evidence="10 11">FW-11</strain>
    </source>
</reference>
<keyword evidence="3" id="KW-0406">Ion transport</keyword>
<evidence type="ECO:0000256" key="1">
    <source>
        <dbReference type="ARBA" id="ARBA00004442"/>
    </source>
</evidence>
<gene>
    <name evidence="10" type="ORF">CLG96_06500</name>
</gene>
<dbReference type="Gene3D" id="3.55.50.30">
    <property type="match status" value="1"/>
</dbReference>
<sequence>MFRQNYLFSTALIATAATLIPAGSAHAKTYSFSVPAQPASSSIPRFAKQAGIQILISAPLTSGVRTNALFGNYDARHGLEMLLRGSGLRVSSWEGTVVTLDRGQAVKREAPASEDARNVGSEEIVVTGVTAPFRSKDNSTTIVETAVFDDIETMASDGSIASMLVQLPGISTEEDADQPRYITVRGISADLNHTTIDGLTIATVGESGSGTRRTNLQLIPSDLSVRTDLTKTFTAEQDAGAIGGAINIVTRSAFDRSQRNFFVDAYGIYSTFGGEKGSNAGGDSRRHWGAGLKANFANRFGADREFGIVLSGRYEDRVRNGAKRWQDNKMFFDGAGKNLSAPDAGLGWNGLVAPGNHGYGSYTNILKSYGGSAKLEWQPADGSAYASIVGYDYFRRESSTMNSNWVDAAKWVGDQTPEGGRQRITYITENWRHNQWKRENRGVLTNFNWNFDSSQLAVRSGLTEETYDDWEPYLGGRAQPRDQYLTYASTDLPQLVSIDRPEIIHDSEYLMRTQREAWHAAKQRIFDARIDYSYNVGRQARGFGFVTGAEWRRLTLDKDVESLNYRASGRANDYLYDPGFKPIGSNYSFAWFNYEKYRAQRWDNVPLDPAASAYSSGAADYRFREDTAAAYASLHYNLANTTIVAGLRYDDVRFVAHTPLIEEGALTGQIARNEGGYDNFLPSLNIVQRFGEDTNLRLSYSRTLGRPTPGNLATAQSLSCGDNEEGGADCTITRGNAKLQPRRSRNLDLTVEHYFNGNNGMILLGYFRKDIKDDIFTLRTEEIIDGDLYLIRQPVNAAKSSIQGIEFAYVNRGIPIGDHIVDASFNAAYMMGEMNYVSDGASRKLDRLVSQPDLIGNASLTYRIPEIGGAARVNVNYRSEFVSSIGATPWQDRANDDLTMVNLALWHKVTDNITFKYEWNNVFDAQPRYLMGENLEWTRQIDDYGSALFFHVIFDL</sequence>
<dbReference type="GO" id="GO:0006826">
    <property type="term" value="P:iron ion transport"/>
    <property type="evidence" value="ECO:0007669"/>
    <property type="project" value="UniProtKB-KW"/>
</dbReference>
<dbReference type="InterPro" id="IPR010104">
    <property type="entry name" value="TonB_rcpt_bac"/>
</dbReference>
<dbReference type="SMART" id="SM00965">
    <property type="entry name" value="STN"/>
    <property type="match status" value="1"/>
</dbReference>
<dbReference type="Gene3D" id="2.170.130.10">
    <property type="entry name" value="TonB-dependent receptor, plug domain"/>
    <property type="match status" value="1"/>
</dbReference>
<dbReference type="Pfam" id="PF07715">
    <property type="entry name" value="Plug"/>
    <property type="match status" value="1"/>
</dbReference>
<dbReference type="InterPro" id="IPR000531">
    <property type="entry name" value="Beta-barrel_TonB"/>
</dbReference>
<keyword evidence="6" id="KW-0998">Cell outer membrane</keyword>
<dbReference type="Proteomes" id="UP000244162">
    <property type="component" value="Unassembled WGS sequence"/>
</dbReference>
<evidence type="ECO:0000256" key="8">
    <source>
        <dbReference type="SAM" id="SignalP"/>
    </source>
</evidence>
<keyword evidence="10" id="KW-0675">Receptor</keyword>
<dbReference type="PANTHER" id="PTHR40980">
    <property type="entry name" value="PLUG DOMAIN-CONTAINING PROTEIN"/>
    <property type="match status" value="1"/>
</dbReference>
<protein>
    <submittedName>
        <fullName evidence="10">TonB-dependent receptor</fullName>
    </submittedName>
</protein>
<keyword evidence="5 7" id="KW-0472">Membrane</keyword>
<keyword evidence="3" id="KW-0410">Iron transport</keyword>
<dbReference type="InterPro" id="IPR011662">
    <property type="entry name" value="Secretin/TonB_short_N"/>
</dbReference>
<proteinExistence type="inferred from homology"/>
<dbReference type="SUPFAM" id="SSF56935">
    <property type="entry name" value="Porins"/>
    <property type="match status" value="1"/>
</dbReference>
<keyword evidence="8" id="KW-0732">Signal</keyword>
<keyword evidence="7" id="KW-0798">TonB box</keyword>
<organism evidence="10 11">
    <name type="scientific">Sphingomonas oleivorans</name>
    <dbReference type="NCBI Taxonomy" id="1735121"/>
    <lineage>
        <taxon>Bacteria</taxon>
        <taxon>Pseudomonadati</taxon>
        <taxon>Pseudomonadota</taxon>
        <taxon>Alphaproteobacteria</taxon>
        <taxon>Sphingomonadales</taxon>
        <taxon>Sphingomonadaceae</taxon>
        <taxon>Sphingomonas</taxon>
    </lineage>
</organism>
<comment type="similarity">
    <text evidence="7">Belongs to the TonB-dependent receptor family.</text>
</comment>
<dbReference type="EMBL" id="NWBU01000005">
    <property type="protein sequence ID" value="PTQ12198.1"/>
    <property type="molecule type" value="Genomic_DNA"/>
</dbReference>
<evidence type="ECO:0000256" key="6">
    <source>
        <dbReference type="ARBA" id="ARBA00023237"/>
    </source>
</evidence>
<keyword evidence="11" id="KW-1185">Reference proteome</keyword>
<dbReference type="NCBIfam" id="TIGR01782">
    <property type="entry name" value="TonB-Xanth-Caul"/>
    <property type="match status" value="1"/>
</dbReference>
<dbReference type="Pfam" id="PF00593">
    <property type="entry name" value="TonB_dep_Rec_b-barrel"/>
    <property type="match status" value="1"/>
</dbReference>
<dbReference type="InterPro" id="IPR037066">
    <property type="entry name" value="Plug_dom_sf"/>
</dbReference>
<evidence type="ECO:0000256" key="5">
    <source>
        <dbReference type="ARBA" id="ARBA00023136"/>
    </source>
</evidence>
<dbReference type="InterPro" id="IPR036942">
    <property type="entry name" value="Beta-barrel_TonB_sf"/>
</dbReference>
<dbReference type="PANTHER" id="PTHR40980:SF4">
    <property type="entry name" value="TONB-DEPENDENT RECEPTOR-LIKE BETA-BARREL DOMAIN-CONTAINING PROTEIN"/>
    <property type="match status" value="1"/>
</dbReference>
<dbReference type="InterPro" id="IPR012910">
    <property type="entry name" value="Plug_dom"/>
</dbReference>
<evidence type="ECO:0000256" key="7">
    <source>
        <dbReference type="RuleBase" id="RU003357"/>
    </source>
</evidence>
<comment type="caution">
    <text evidence="10">The sequence shown here is derived from an EMBL/GenBank/DDBJ whole genome shotgun (WGS) entry which is preliminary data.</text>
</comment>
<evidence type="ECO:0000313" key="11">
    <source>
        <dbReference type="Proteomes" id="UP000244162"/>
    </source>
</evidence>
<dbReference type="Gene3D" id="2.40.170.20">
    <property type="entry name" value="TonB-dependent receptor, beta-barrel domain"/>
    <property type="match status" value="1"/>
</dbReference>
<evidence type="ECO:0000256" key="4">
    <source>
        <dbReference type="ARBA" id="ARBA00023004"/>
    </source>
</evidence>
<dbReference type="AlphaFoldDB" id="A0A2T5FZT0"/>
<feature type="signal peptide" evidence="8">
    <location>
        <begin position="1"/>
        <end position="27"/>
    </location>
</feature>
<evidence type="ECO:0000313" key="10">
    <source>
        <dbReference type="EMBL" id="PTQ12198.1"/>
    </source>
</evidence>
<keyword evidence="4" id="KW-0408">Iron</keyword>
<feature type="domain" description="Secretin/TonB short N-terminal" evidence="9">
    <location>
        <begin position="52"/>
        <end position="103"/>
    </location>
</feature>
<comment type="subcellular location">
    <subcellularLocation>
        <location evidence="1 7">Cell outer membrane</location>
    </subcellularLocation>
</comment>
<dbReference type="GO" id="GO:0009279">
    <property type="term" value="C:cell outer membrane"/>
    <property type="evidence" value="ECO:0007669"/>
    <property type="project" value="UniProtKB-SubCell"/>
</dbReference>
<evidence type="ECO:0000256" key="3">
    <source>
        <dbReference type="ARBA" id="ARBA00022496"/>
    </source>
</evidence>